<name>A0ACA9Y170_9ASCO</name>
<reference evidence="1" key="1">
    <citation type="submission" date="2022-06" db="EMBL/GenBank/DDBJ databases">
        <authorList>
            <person name="Legras J.-L."/>
            <person name="Devillers H."/>
            <person name="Grondin C."/>
        </authorList>
    </citation>
    <scope>NUCLEOTIDE SEQUENCE</scope>
    <source>
        <strain evidence="1">CLIB 1444</strain>
    </source>
</reference>
<dbReference type="Proteomes" id="UP001152531">
    <property type="component" value="Unassembled WGS sequence"/>
</dbReference>
<gene>
    <name evidence="1" type="ORF">CLIB1444_01S12486</name>
</gene>
<organism evidence="1 2">
    <name type="scientific">[Candida] jaroonii</name>
    <dbReference type="NCBI Taxonomy" id="467808"/>
    <lineage>
        <taxon>Eukaryota</taxon>
        <taxon>Fungi</taxon>
        <taxon>Dikarya</taxon>
        <taxon>Ascomycota</taxon>
        <taxon>Saccharomycotina</taxon>
        <taxon>Pichiomycetes</taxon>
        <taxon>Debaryomycetaceae</taxon>
        <taxon>Yamadazyma</taxon>
    </lineage>
</organism>
<protein>
    <submittedName>
        <fullName evidence="1">Uncharacterized protein</fullName>
    </submittedName>
</protein>
<accession>A0ACA9Y170</accession>
<comment type="caution">
    <text evidence="1">The sequence shown here is derived from an EMBL/GenBank/DDBJ whole genome shotgun (WGS) entry which is preliminary data.</text>
</comment>
<keyword evidence="2" id="KW-1185">Reference proteome</keyword>
<proteinExistence type="predicted"/>
<evidence type="ECO:0000313" key="1">
    <source>
        <dbReference type="EMBL" id="CAH6718695.1"/>
    </source>
</evidence>
<dbReference type="EMBL" id="CALSDN010000001">
    <property type="protein sequence ID" value="CAH6718695.1"/>
    <property type="molecule type" value="Genomic_DNA"/>
</dbReference>
<evidence type="ECO:0000313" key="2">
    <source>
        <dbReference type="Proteomes" id="UP001152531"/>
    </source>
</evidence>
<sequence>MDSIESDNINRTDNNNEMIKLPTMEATEANEEVNSEKIIKQSNKSSFRTSNFEDLAYLKDSITISESEYPVMDAQNQSQILNDSPDENPENDFEYGKHEEQIYDEMPSLKGTIADLVKFDQENPELINHGTIKALIVQLTSPEIIDYNLIYDFFITYRMFTNSETIMKLLMIRLIWSLQNINKDDPELNKIGKLVLLRTFVVLRHWILNYFIDDFNDNFGLCDEFITILNDIIFKSQLIKSEMVFEIKILKDLKIHWVSLLIEFWDVDMNLNLLTPDILYFKLPLTSELPSKPKKLVKSNTELSIHTNASYRRSAMLSLYDNRNSTNGNSRNSVTNANTNVHKVLVFDDNKTIASENPQLSINNLLIQHQSSRQSIMNKINHFNFNLNLKSNKERNSVSPTNNLITKQPKVEPKSPLKSTNKHNRMNLNDSSIGLKKTTDNYQPTTNSLHKISLNPIQIDNIGFTTNGNIKLPSSKIFNIVPSTPVKKMDYIIRHDELVEEQVDEELNDDTFGKPTSQFSQSEISRKRSLKKILEGWKKSVYHKNQNFDHLINDDIKKDLIGERFDILTARIVDELEFLIRYYIQSDSYNATIVEGDTIDNSQPIDKDEIDIDEFDNSVDLIGSPAKQYQTNTNIDTTSSRDEDEMDINDLSELNIVKIDNLINEENGENEEDDDEEEFKDTRQSLGNNPISPNFVEEIHEFSFQRATSISWTNDEEINFENSHNNESKDSGISLPDPNLNNYPPYSLKNESRISTISTPSNITDYNAEIHDLGIAMSPQSMKDQTKRISLMEKRFSRNSSNSIFRRDSIKSYVSYDSAFSISQQSISADDEDKGLKKKAGIKDLRMLAGLPSERKSLDNPVRILSTSSQRKSIRYSTVKALSELPFNGSTDSKLKRVSVSNSSVFSVAKSRTSIAHSIQTLNDDNSRLSRSISMNNSQSNLDDSKHSIAIPGISNSVLKELAAIPDESFHFNPIESALGKLEGKRSLNGSGSDITHVDDTQDILDEINNANTQDIIESSSMVDFQEESPLTPKTNNEIEPTTVTSDEADNDNVFIFSANYTDSTTKQSYSPNDFNFKQQEFQSPKIILESYNLSSDELNIENIFKFNHHISFILSYSSQELSEHFTIIERDILQEIDWKELIELKWNKELDPVNSWLEIIVNEDYYNNNKGVNLVISRFNLMVNWIISEILLTHNQIERIGIISRFIHIADHCLKIQNYSTLMQILLALTSEKITKLKETWKSLNPGDILMLKNLEQLSSPLKNFINLRISINQIQPSKGAIPFVGLYLSDLIFNTERPKFIKSQNEPIVNFARFRTSVHIVKSLSQCIEWSSYYNLSIDNELLSKCLYLRSLNEEEMNYCLDNIECP</sequence>